<evidence type="ECO:0000313" key="2">
    <source>
        <dbReference type="Proteomes" id="UP000248314"/>
    </source>
</evidence>
<gene>
    <name evidence="1" type="ORF">EJ73_01391</name>
</gene>
<dbReference type="EMBL" id="QJJX01000014">
    <property type="protein sequence ID" value="PXX21994.1"/>
    <property type="molecule type" value="Genomic_DNA"/>
</dbReference>
<protein>
    <submittedName>
        <fullName evidence="1">Uncharacterized protein</fullName>
    </submittedName>
</protein>
<comment type="caution">
    <text evidence="1">The sequence shown here is derived from an EMBL/GenBank/DDBJ whole genome shotgun (WGS) entry which is preliminary data.</text>
</comment>
<dbReference type="RefSeq" id="WP_110370215.1">
    <property type="nucleotide sequence ID" value="NZ_QJJX01000014.1"/>
</dbReference>
<accession>A0A318HU80</accession>
<keyword evidence="2" id="KW-1185">Reference proteome</keyword>
<organism evidence="1 2">
    <name type="scientific">Hoylesella shahii DSM 15611 = JCM 12083</name>
    <dbReference type="NCBI Taxonomy" id="1122991"/>
    <lineage>
        <taxon>Bacteria</taxon>
        <taxon>Pseudomonadati</taxon>
        <taxon>Bacteroidota</taxon>
        <taxon>Bacteroidia</taxon>
        <taxon>Bacteroidales</taxon>
        <taxon>Prevotellaceae</taxon>
        <taxon>Hoylesella</taxon>
    </lineage>
</organism>
<dbReference type="Proteomes" id="UP000248314">
    <property type="component" value="Unassembled WGS sequence"/>
</dbReference>
<reference evidence="1 2" key="1">
    <citation type="submission" date="2018-05" db="EMBL/GenBank/DDBJ databases">
        <title>Genomic Encyclopedia of Type Strains, Phase I: the one thousand microbial genomes (KMG-I) project.</title>
        <authorList>
            <person name="Kyrpides N."/>
        </authorList>
    </citation>
    <scope>NUCLEOTIDE SEQUENCE [LARGE SCALE GENOMIC DNA]</scope>
    <source>
        <strain evidence="1 2">DSM 15611</strain>
    </source>
</reference>
<proteinExistence type="predicted"/>
<evidence type="ECO:0000313" key="1">
    <source>
        <dbReference type="EMBL" id="PXX21994.1"/>
    </source>
</evidence>
<dbReference type="AlphaFoldDB" id="A0A318HU80"/>
<name>A0A318HU80_9BACT</name>
<sequence>MKRMIGIFALTLGIGTLFNACDNGRKTSAGSDNKEATMRANGAEPVDSFPWDFPQDFTLKDVEVGQTVLSPAAFYGGALQRGESLSETLLPIYSNTVKAVGKYTLTVEGMHGDIDVPQALVVPFPKDVKAQNGDVLLTWWQSGQGLQRAIVVDDTKQLTPKVCYLDLDYRTDGRGFANNHANEELKPNSFKVLKNGEWTSGASVAVEDNGLWKSAIILNMQGDKLLLTDAGNHITVAEKSKCKLLPIELNYNEGDSVFAKIGHTFQPDCKVVKVDRRVGRIRVEKNAQTYVVSMLDVTKKLDELPKK</sequence>